<feature type="region of interest" description="Disordered" evidence="1">
    <location>
        <begin position="66"/>
        <end position="88"/>
    </location>
</feature>
<evidence type="ECO:0000256" key="2">
    <source>
        <dbReference type="SAM" id="Phobius"/>
    </source>
</evidence>
<dbReference type="AlphaFoldDB" id="A0A518AI25"/>
<protein>
    <submittedName>
        <fullName evidence="3">Uncharacterized protein</fullName>
    </submittedName>
</protein>
<evidence type="ECO:0000256" key="1">
    <source>
        <dbReference type="SAM" id="MobiDB-lite"/>
    </source>
</evidence>
<reference evidence="3 4" key="1">
    <citation type="submission" date="2019-02" db="EMBL/GenBank/DDBJ databases">
        <title>Deep-cultivation of Planctomycetes and their phenomic and genomic characterization uncovers novel biology.</title>
        <authorList>
            <person name="Wiegand S."/>
            <person name="Jogler M."/>
            <person name="Boedeker C."/>
            <person name="Pinto D."/>
            <person name="Vollmers J."/>
            <person name="Rivas-Marin E."/>
            <person name="Kohn T."/>
            <person name="Peeters S.H."/>
            <person name="Heuer A."/>
            <person name="Rast P."/>
            <person name="Oberbeckmann S."/>
            <person name="Bunk B."/>
            <person name="Jeske O."/>
            <person name="Meyerdierks A."/>
            <person name="Storesund J.E."/>
            <person name="Kallscheuer N."/>
            <person name="Luecker S."/>
            <person name="Lage O.M."/>
            <person name="Pohl T."/>
            <person name="Merkel B.J."/>
            <person name="Hornburger P."/>
            <person name="Mueller R.-W."/>
            <person name="Bruemmer F."/>
            <person name="Labrenz M."/>
            <person name="Spormann A.M."/>
            <person name="Op den Camp H."/>
            <person name="Overmann J."/>
            <person name="Amann R."/>
            <person name="Jetten M.S.M."/>
            <person name="Mascher T."/>
            <person name="Medema M.H."/>
            <person name="Devos D.P."/>
            <person name="Kaster A.-K."/>
            <person name="Ovreas L."/>
            <person name="Rohde M."/>
            <person name="Galperin M.Y."/>
            <person name="Jogler C."/>
        </authorList>
    </citation>
    <scope>NUCLEOTIDE SEQUENCE [LARGE SCALE GENOMIC DNA]</scope>
    <source>
        <strain evidence="3 4">Pan181</strain>
    </source>
</reference>
<organism evidence="3 4">
    <name type="scientific">Aeoliella mucimassa</name>
    <dbReference type="NCBI Taxonomy" id="2527972"/>
    <lineage>
        <taxon>Bacteria</taxon>
        <taxon>Pseudomonadati</taxon>
        <taxon>Planctomycetota</taxon>
        <taxon>Planctomycetia</taxon>
        <taxon>Pirellulales</taxon>
        <taxon>Lacipirellulaceae</taxon>
        <taxon>Aeoliella</taxon>
    </lineage>
</organism>
<keyword evidence="2" id="KW-1133">Transmembrane helix</keyword>
<feature type="compositionally biased region" description="Polar residues" evidence="1">
    <location>
        <begin position="66"/>
        <end position="85"/>
    </location>
</feature>
<keyword evidence="2" id="KW-0472">Membrane</keyword>
<name>A0A518AI25_9BACT</name>
<evidence type="ECO:0000313" key="4">
    <source>
        <dbReference type="Proteomes" id="UP000315750"/>
    </source>
</evidence>
<keyword evidence="2" id="KW-0812">Transmembrane</keyword>
<proteinExistence type="predicted"/>
<accession>A0A518AI25</accession>
<keyword evidence="4" id="KW-1185">Reference proteome</keyword>
<dbReference type="EMBL" id="CP036278">
    <property type="protein sequence ID" value="QDU54376.1"/>
    <property type="molecule type" value="Genomic_DNA"/>
</dbReference>
<sequence length="224" mass="24619">MPTNDSQLETLLARLAESDHPATRPTLDAERLVTRARDRRRRRTVSTVAAMMLGGLVTLGVLAQTSHEPNTSGDSPTLAETSLGPTTPAMADSWDAIRADLARLEQQTAELNAQWSAKAAELNALIDQPTNDAELTTDDRLPGEPSLAELREQVAALEHKLAVDTTELEYDYQRSRSAALQLQLADLDAAKHPDRAQQAYRQIASIYPDTQWGRQAQRMLSQAP</sequence>
<evidence type="ECO:0000313" key="3">
    <source>
        <dbReference type="EMBL" id="QDU54376.1"/>
    </source>
</evidence>
<dbReference type="RefSeq" id="WP_145245365.1">
    <property type="nucleotide sequence ID" value="NZ_CP036278.1"/>
</dbReference>
<feature type="transmembrane region" description="Helical" evidence="2">
    <location>
        <begin position="45"/>
        <end position="63"/>
    </location>
</feature>
<dbReference type="Proteomes" id="UP000315750">
    <property type="component" value="Chromosome"/>
</dbReference>
<gene>
    <name evidence="3" type="ORF">Pan181_05570</name>
</gene>
<dbReference type="KEGG" id="amuc:Pan181_05570"/>